<reference evidence="1 2" key="1">
    <citation type="journal article" date="2019" name="Emerg. Microbes Infect.">
        <title>Comprehensive subspecies identification of 175 nontuberculous mycobacteria species based on 7547 genomic profiles.</title>
        <authorList>
            <person name="Matsumoto Y."/>
            <person name="Kinjo T."/>
            <person name="Motooka D."/>
            <person name="Nabeya D."/>
            <person name="Jung N."/>
            <person name="Uechi K."/>
            <person name="Horii T."/>
            <person name="Iida T."/>
            <person name="Fujita J."/>
            <person name="Nakamura S."/>
        </authorList>
    </citation>
    <scope>NUCLEOTIDE SEQUENCE [LARGE SCALE GENOMIC DNA]</scope>
    <source>
        <strain evidence="1 2">JCM 6370</strain>
    </source>
</reference>
<proteinExistence type="predicted"/>
<name>A0A7I7UMB5_MYCPV</name>
<evidence type="ECO:0000313" key="2">
    <source>
        <dbReference type="Proteomes" id="UP000467252"/>
    </source>
</evidence>
<keyword evidence="2" id="KW-1185">Reference proteome</keyword>
<dbReference type="Proteomes" id="UP000467252">
    <property type="component" value="Chromosome"/>
</dbReference>
<accession>A0A7I7UMB5</accession>
<protein>
    <submittedName>
        <fullName evidence="1">Uncharacterized protein</fullName>
    </submittedName>
</protein>
<sequence length="121" mass="13210">MGRFTRARNAPAAAPSYAADGRIDAGGGFSTRPTACHVFFPDPRLGAHRIIGSRIDTRGKYPPGGWQANLGNRRGDAQKSVENHIRAAPDCAAMEVFRPVVSHGGFAKLRDWSYFRLRRGS</sequence>
<evidence type="ECO:0000313" key="1">
    <source>
        <dbReference type="EMBL" id="BBY82140.1"/>
    </source>
</evidence>
<organism evidence="1 2">
    <name type="scientific">Mycolicibacterium pulveris</name>
    <name type="common">Mycobacterium pulveris</name>
    <dbReference type="NCBI Taxonomy" id="36813"/>
    <lineage>
        <taxon>Bacteria</taxon>
        <taxon>Bacillati</taxon>
        <taxon>Actinomycetota</taxon>
        <taxon>Actinomycetes</taxon>
        <taxon>Mycobacteriales</taxon>
        <taxon>Mycobacteriaceae</taxon>
        <taxon>Mycolicibacterium</taxon>
    </lineage>
</organism>
<dbReference type="EMBL" id="AP022599">
    <property type="protein sequence ID" value="BBY82140.1"/>
    <property type="molecule type" value="Genomic_DNA"/>
</dbReference>
<gene>
    <name evidence="1" type="ORF">MPUL_32980</name>
</gene>
<dbReference type="AlphaFoldDB" id="A0A7I7UMB5"/>